<protein>
    <submittedName>
        <fullName evidence="2">Uncharacterized protein</fullName>
    </submittedName>
</protein>
<sequence>MKSATQRSSIGVTSSTAKGDSRVDIGSWSEQFESSDEEEKNKIWKLKNSAATFANMVARRPFETTTCIKTVL</sequence>
<dbReference type="Proteomes" id="UP000248745">
    <property type="component" value="Unassembled WGS sequence"/>
</dbReference>
<keyword evidence="3" id="KW-1185">Reference proteome</keyword>
<evidence type="ECO:0000313" key="2">
    <source>
        <dbReference type="EMBL" id="PZF71655.1"/>
    </source>
</evidence>
<evidence type="ECO:0000313" key="3">
    <source>
        <dbReference type="Proteomes" id="UP000248745"/>
    </source>
</evidence>
<gene>
    <name evidence="2" type="ORF">DN068_16425</name>
</gene>
<reference evidence="2 3" key="1">
    <citation type="submission" date="2018-06" db="EMBL/GenBank/DDBJ databases">
        <title>Mucibacter soli gen. nov., sp. nov., a new member of the family Chitinophagaceae producing mucin.</title>
        <authorList>
            <person name="Kim M.-K."/>
            <person name="Park S."/>
            <person name="Kim T.-S."/>
            <person name="Joung Y."/>
            <person name="Han J.-H."/>
            <person name="Kim S.B."/>
        </authorList>
    </citation>
    <scope>NUCLEOTIDE SEQUENCE [LARGE SCALE GENOMIC DNA]</scope>
    <source>
        <strain evidence="2 3">R1-15</strain>
    </source>
</reference>
<accession>A0A2W2A8M2</accession>
<comment type="caution">
    <text evidence="2">The sequence shown here is derived from an EMBL/GenBank/DDBJ whole genome shotgun (WGS) entry which is preliminary data.</text>
</comment>
<organism evidence="2 3">
    <name type="scientific">Taibaiella soli</name>
    <dbReference type="NCBI Taxonomy" id="1649169"/>
    <lineage>
        <taxon>Bacteria</taxon>
        <taxon>Pseudomonadati</taxon>
        <taxon>Bacteroidota</taxon>
        <taxon>Chitinophagia</taxon>
        <taxon>Chitinophagales</taxon>
        <taxon>Chitinophagaceae</taxon>
        <taxon>Taibaiella</taxon>
    </lineage>
</organism>
<name>A0A2W2A8M2_9BACT</name>
<evidence type="ECO:0000256" key="1">
    <source>
        <dbReference type="SAM" id="MobiDB-lite"/>
    </source>
</evidence>
<proteinExistence type="predicted"/>
<feature type="compositionally biased region" description="Polar residues" evidence="1">
    <location>
        <begin position="1"/>
        <end position="18"/>
    </location>
</feature>
<feature type="region of interest" description="Disordered" evidence="1">
    <location>
        <begin position="1"/>
        <end position="40"/>
    </location>
</feature>
<dbReference type="EMBL" id="QKTW01000022">
    <property type="protein sequence ID" value="PZF71655.1"/>
    <property type="molecule type" value="Genomic_DNA"/>
</dbReference>
<dbReference type="AlphaFoldDB" id="A0A2W2A8M2"/>